<dbReference type="InterPro" id="IPR000209">
    <property type="entry name" value="Peptidase_S8/S53_dom"/>
</dbReference>
<dbReference type="PANTHER" id="PTHR43806:SF11">
    <property type="entry name" value="CEREVISIN-RELATED"/>
    <property type="match status" value="1"/>
</dbReference>
<evidence type="ECO:0000256" key="2">
    <source>
        <dbReference type="ARBA" id="ARBA00022670"/>
    </source>
</evidence>
<evidence type="ECO:0000256" key="4">
    <source>
        <dbReference type="ARBA" id="ARBA00022825"/>
    </source>
</evidence>
<keyword evidence="2 6" id="KW-0645">Protease</keyword>
<dbReference type="Gene3D" id="2.60.40.10">
    <property type="entry name" value="Immunoglobulins"/>
    <property type="match status" value="1"/>
</dbReference>
<feature type="domain" description="Peptidase S8/S53" evidence="9">
    <location>
        <begin position="201"/>
        <end position="460"/>
    </location>
</feature>
<dbReference type="PRINTS" id="PR00723">
    <property type="entry name" value="SUBTILISIN"/>
</dbReference>
<keyword evidence="11" id="KW-1185">Reference proteome</keyword>
<reference evidence="10 11" key="1">
    <citation type="submission" date="2016-12" db="EMBL/GenBank/DDBJ databases">
        <title>The draft genome sequence of Actinophytocola xinjiangensis.</title>
        <authorList>
            <person name="Wang W."/>
            <person name="Yuan L."/>
        </authorList>
    </citation>
    <scope>NUCLEOTIDE SEQUENCE [LARGE SCALE GENOMIC DNA]</scope>
    <source>
        <strain evidence="10 11">CGMCC 4.4663</strain>
    </source>
</reference>
<evidence type="ECO:0000313" key="11">
    <source>
        <dbReference type="Proteomes" id="UP000185696"/>
    </source>
</evidence>
<feature type="signal peptide" evidence="8">
    <location>
        <begin position="1"/>
        <end position="24"/>
    </location>
</feature>
<dbReference type="PROSITE" id="PS00136">
    <property type="entry name" value="SUBTILASE_ASP"/>
    <property type="match status" value="1"/>
</dbReference>
<accession>A0A7Z0WFE2</accession>
<dbReference type="PROSITE" id="PS51892">
    <property type="entry name" value="SUBTILASE"/>
    <property type="match status" value="1"/>
</dbReference>
<gene>
    <name evidence="10" type="ORF">BLA60_33945</name>
</gene>
<evidence type="ECO:0000256" key="7">
    <source>
        <dbReference type="RuleBase" id="RU003355"/>
    </source>
</evidence>
<proteinExistence type="inferred from homology"/>
<dbReference type="PROSITE" id="PS00137">
    <property type="entry name" value="SUBTILASE_HIS"/>
    <property type="match status" value="1"/>
</dbReference>
<dbReference type="GO" id="GO:0006508">
    <property type="term" value="P:proteolysis"/>
    <property type="evidence" value="ECO:0007669"/>
    <property type="project" value="UniProtKB-KW"/>
</dbReference>
<sequence length="1077" mass="113345">MIHARARAIVAGLVAVATVSSATAATAQPTEPNRLPDLPQRPTTVTLVTGDVVTIGGAQGTRVTAAPGREHLGFRTHLDDQGDTHVVPQDALGDIAAGRLDPRLFDVSELARTGYGDADRRDLPLIVDFPGATPRSAGLTAVRNLPSTGAAALRAAKDTRFWAGAAPSATRIWLDGPVRASLDRSVAQIGAPTAWDAGYTGEGTTVAVLDTGIDVTHPDLADAVTGAKDFTESESGTDDRFGHGTHVSSIITGAGGKYRGVAPDATLLNGKVLDDFGGGYESGIIAGMEWAATSGADVVNMSLGGWPTDGTDPMSLAVNQLTEQTGTLFVISAGNSGAPQSIGNPGSADAALTVGAVDRDDQIAEFSSRGPRLGDGAIKPDITAPGVDIVAAKATNGVIGDPVEDGYVALSGTSMAAPHVAGAAAVLAQQHPDWTAAQLKPALMASSAPNPELTVFDQGAGRVDVAAAVTGTVYTSPPSVSFGVARWPHDDDQPIARTVTYTNTGTEPVTLDLSTDLRGPDGQPSPAGLFTLSAEQVTVPAGGTAEVTVTADTRTEATDGTHSGTVVATAGQTTVRTPVAVDREVESYDVTLNFLDHNGNPTNEYSYRFVDLAQPNGFSDYDESGTVVARLPKGEYYFDGWVQLALSEQRWATTDFAEPHIVVDGPAEYTFDARDGVTPTFTLDDPDAAPGSAMLSYLMPTQWGETGSAWYLPNFEDMGTRPSRSSADGFTFFAEAQLAEPDGNADSPGFHASPYLYHVRESAEGAVPADLAYRVTNKELATVRSTYAVATPDRIGVREGFLTMPLPYTLTEYFTPDTEWGSDFTEASEWPEYPSTGLNAYTVGPESFSLGRTTEKRWNTGVFGPGMALSPYEPGGGFLRDGDTLFVAVDLHGDRELGRSGYHGQGVGGTELVRDGEVIASTDFPGFIDATLDKEPATYTVRTTSTQPGRLSTQVDAEWTFTSSHVEPWEPIGALVTRFAPDLDQANTAPAGRKFRIPVHVQRNGVESPGRVDTPSVEVSYDDGTTWRPATVRRSGSGWTAEVTHPRDAEFVSLRSSVADRDGNSVKQTIIHAYALR</sequence>
<feature type="active site" description="Charge relay system" evidence="5 6">
    <location>
        <position position="243"/>
    </location>
</feature>
<dbReference type="InterPro" id="IPR050131">
    <property type="entry name" value="Peptidase_S8_subtilisin-like"/>
</dbReference>
<protein>
    <recommendedName>
        <fullName evidence="9">Peptidase S8/S53 domain-containing protein</fullName>
    </recommendedName>
</protein>
<evidence type="ECO:0000313" key="10">
    <source>
        <dbReference type="EMBL" id="OLF06044.1"/>
    </source>
</evidence>
<dbReference type="InterPro" id="IPR036852">
    <property type="entry name" value="Peptidase_S8/S53_dom_sf"/>
</dbReference>
<dbReference type="InterPro" id="IPR023828">
    <property type="entry name" value="Peptidase_S8_Ser-AS"/>
</dbReference>
<dbReference type="PANTHER" id="PTHR43806">
    <property type="entry name" value="PEPTIDASE S8"/>
    <property type="match status" value="1"/>
</dbReference>
<name>A0A7Z0WFE2_9PSEU</name>
<evidence type="ECO:0000256" key="6">
    <source>
        <dbReference type="PROSITE-ProRule" id="PRU01240"/>
    </source>
</evidence>
<feature type="active site" description="Charge relay system" evidence="5 6">
    <location>
        <position position="210"/>
    </location>
</feature>
<evidence type="ECO:0000256" key="1">
    <source>
        <dbReference type="ARBA" id="ARBA00011073"/>
    </source>
</evidence>
<dbReference type="AlphaFoldDB" id="A0A7Z0WFE2"/>
<organism evidence="10 11">
    <name type="scientific">Actinophytocola xinjiangensis</name>
    <dbReference type="NCBI Taxonomy" id="485602"/>
    <lineage>
        <taxon>Bacteria</taxon>
        <taxon>Bacillati</taxon>
        <taxon>Actinomycetota</taxon>
        <taxon>Actinomycetes</taxon>
        <taxon>Pseudonocardiales</taxon>
        <taxon>Pseudonocardiaceae</taxon>
    </lineage>
</organism>
<dbReference type="Gene3D" id="3.40.50.200">
    <property type="entry name" value="Peptidase S8/S53 domain"/>
    <property type="match status" value="1"/>
</dbReference>
<evidence type="ECO:0000259" key="9">
    <source>
        <dbReference type="Pfam" id="PF00082"/>
    </source>
</evidence>
<dbReference type="PROSITE" id="PS00138">
    <property type="entry name" value="SUBTILASE_SER"/>
    <property type="match status" value="1"/>
</dbReference>
<keyword evidence="3 6" id="KW-0378">Hydrolase</keyword>
<keyword evidence="4 6" id="KW-0720">Serine protease</keyword>
<dbReference type="SUPFAM" id="SSF52743">
    <property type="entry name" value="Subtilisin-like"/>
    <property type="match status" value="1"/>
</dbReference>
<evidence type="ECO:0000256" key="3">
    <source>
        <dbReference type="ARBA" id="ARBA00022801"/>
    </source>
</evidence>
<dbReference type="InterPro" id="IPR013783">
    <property type="entry name" value="Ig-like_fold"/>
</dbReference>
<dbReference type="Pfam" id="PF00082">
    <property type="entry name" value="Peptidase_S8"/>
    <property type="match status" value="1"/>
</dbReference>
<feature type="chain" id="PRO_5031458516" description="Peptidase S8/S53 domain-containing protein" evidence="8">
    <location>
        <begin position="25"/>
        <end position="1077"/>
    </location>
</feature>
<evidence type="ECO:0000256" key="5">
    <source>
        <dbReference type="PIRSR" id="PIRSR615500-1"/>
    </source>
</evidence>
<dbReference type="Proteomes" id="UP000185696">
    <property type="component" value="Unassembled WGS sequence"/>
</dbReference>
<comment type="caution">
    <text evidence="10">The sequence shown here is derived from an EMBL/GenBank/DDBJ whole genome shotgun (WGS) entry which is preliminary data.</text>
</comment>
<dbReference type="EMBL" id="MSIF01000024">
    <property type="protein sequence ID" value="OLF06044.1"/>
    <property type="molecule type" value="Genomic_DNA"/>
</dbReference>
<dbReference type="InterPro" id="IPR022398">
    <property type="entry name" value="Peptidase_S8_His-AS"/>
</dbReference>
<dbReference type="GO" id="GO:0004252">
    <property type="term" value="F:serine-type endopeptidase activity"/>
    <property type="evidence" value="ECO:0007669"/>
    <property type="project" value="UniProtKB-UniRule"/>
</dbReference>
<feature type="active site" description="Charge relay system" evidence="5 6">
    <location>
        <position position="414"/>
    </location>
</feature>
<dbReference type="GO" id="GO:0005975">
    <property type="term" value="P:carbohydrate metabolic process"/>
    <property type="evidence" value="ECO:0007669"/>
    <property type="project" value="UniProtKB-ARBA"/>
</dbReference>
<dbReference type="InterPro" id="IPR015500">
    <property type="entry name" value="Peptidase_S8_subtilisin-rel"/>
</dbReference>
<dbReference type="RefSeq" id="WP_075137135.1">
    <property type="nucleotide sequence ID" value="NZ_MSIF01000024.1"/>
</dbReference>
<keyword evidence="8" id="KW-0732">Signal</keyword>
<dbReference type="OrthoDB" id="9795680at2"/>
<comment type="similarity">
    <text evidence="1 6 7">Belongs to the peptidase S8 family.</text>
</comment>
<evidence type="ECO:0000256" key="8">
    <source>
        <dbReference type="SAM" id="SignalP"/>
    </source>
</evidence>
<dbReference type="InterPro" id="IPR023827">
    <property type="entry name" value="Peptidase_S8_Asp-AS"/>
</dbReference>